<dbReference type="InterPro" id="IPR052027">
    <property type="entry name" value="PspC"/>
</dbReference>
<protein>
    <recommendedName>
        <fullName evidence="7">Phage shock protein PspC N-terminal domain-containing protein</fullName>
    </recommendedName>
</protein>
<dbReference type="PANTHER" id="PTHR33885:SF3">
    <property type="entry name" value="PHAGE SHOCK PROTEIN C"/>
    <property type="match status" value="1"/>
</dbReference>
<gene>
    <name evidence="8" type="ORF">METZ01_LOCUS423686</name>
</gene>
<dbReference type="GO" id="GO:0005886">
    <property type="term" value="C:plasma membrane"/>
    <property type="evidence" value="ECO:0007669"/>
    <property type="project" value="UniProtKB-SubCell"/>
</dbReference>
<dbReference type="EMBL" id="UINC01168017">
    <property type="protein sequence ID" value="SVD70832.1"/>
    <property type="molecule type" value="Genomic_DNA"/>
</dbReference>
<dbReference type="Pfam" id="PF04024">
    <property type="entry name" value="PspC"/>
    <property type="match status" value="1"/>
</dbReference>
<evidence type="ECO:0000313" key="8">
    <source>
        <dbReference type="EMBL" id="SVD70832.1"/>
    </source>
</evidence>
<accession>A0A382XI96</accession>
<dbReference type="AlphaFoldDB" id="A0A382XI96"/>
<dbReference type="InterPro" id="IPR007168">
    <property type="entry name" value="Phageshock_PspC_N"/>
</dbReference>
<proteinExistence type="predicted"/>
<keyword evidence="2" id="KW-1003">Cell membrane</keyword>
<evidence type="ECO:0000259" key="7">
    <source>
        <dbReference type="Pfam" id="PF04024"/>
    </source>
</evidence>
<sequence>MGTLDDFKEIYDDENKEEETFSSNGKDSKKLYRNISDKVIAGVASGISNYFQVDPIIIRIIFLASLFAGGFGFFAYIICWISIPAKDGSEPIITRRYYRDMDDK</sequence>
<reference evidence="8" key="1">
    <citation type="submission" date="2018-05" db="EMBL/GenBank/DDBJ databases">
        <authorList>
            <person name="Lanie J.A."/>
            <person name="Ng W.-L."/>
            <person name="Kazmierczak K.M."/>
            <person name="Andrzejewski T.M."/>
            <person name="Davidsen T.M."/>
            <person name="Wayne K.J."/>
            <person name="Tettelin H."/>
            <person name="Glass J.I."/>
            <person name="Rusch D."/>
            <person name="Podicherti R."/>
            <person name="Tsui H.-C.T."/>
            <person name="Winkler M.E."/>
        </authorList>
    </citation>
    <scope>NUCLEOTIDE SEQUENCE</scope>
</reference>
<feature type="non-terminal residue" evidence="8">
    <location>
        <position position="104"/>
    </location>
</feature>
<evidence type="ECO:0000256" key="4">
    <source>
        <dbReference type="ARBA" id="ARBA00022989"/>
    </source>
</evidence>
<evidence type="ECO:0000256" key="6">
    <source>
        <dbReference type="SAM" id="Phobius"/>
    </source>
</evidence>
<comment type="subcellular location">
    <subcellularLocation>
        <location evidence="1">Cell membrane</location>
        <topology evidence="1">Single-pass membrane protein</topology>
    </subcellularLocation>
</comment>
<evidence type="ECO:0000256" key="5">
    <source>
        <dbReference type="ARBA" id="ARBA00023136"/>
    </source>
</evidence>
<name>A0A382XI96_9ZZZZ</name>
<organism evidence="8">
    <name type="scientific">marine metagenome</name>
    <dbReference type="NCBI Taxonomy" id="408172"/>
    <lineage>
        <taxon>unclassified sequences</taxon>
        <taxon>metagenomes</taxon>
        <taxon>ecological metagenomes</taxon>
    </lineage>
</organism>
<keyword evidence="4 6" id="KW-1133">Transmembrane helix</keyword>
<keyword evidence="5 6" id="KW-0472">Membrane</keyword>
<keyword evidence="3 6" id="KW-0812">Transmembrane</keyword>
<evidence type="ECO:0000256" key="1">
    <source>
        <dbReference type="ARBA" id="ARBA00004162"/>
    </source>
</evidence>
<evidence type="ECO:0000256" key="2">
    <source>
        <dbReference type="ARBA" id="ARBA00022475"/>
    </source>
</evidence>
<feature type="transmembrane region" description="Helical" evidence="6">
    <location>
        <begin position="56"/>
        <end position="83"/>
    </location>
</feature>
<feature type="domain" description="Phage shock protein PspC N-terminal" evidence="7">
    <location>
        <begin position="29"/>
        <end position="85"/>
    </location>
</feature>
<dbReference type="PANTHER" id="PTHR33885">
    <property type="entry name" value="PHAGE SHOCK PROTEIN C"/>
    <property type="match status" value="1"/>
</dbReference>
<evidence type="ECO:0000256" key="3">
    <source>
        <dbReference type="ARBA" id="ARBA00022692"/>
    </source>
</evidence>